<dbReference type="Pfam" id="PF06257">
    <property type="entry name" value="VEG"/>
    <property type="match status" value="1"/>
</dbReference>
<dbReference type="AlphaFoldDB" id="A0A9X3FUS4"/>
<dbReference type="Proteomes" id="UP001146670">
    <property type="component" value="Unassembled WGS sequence"/>
</dbReference>
<keyword evidence="2" id="KW-1185">Reference proteome</keyword>
<dbReference type="RefSeq" id="WP_268751914.1">
    <property type="nucleotide sequence ID" value="NZ_JAPRFQ010000001.1"/>
</dbReference>
<dbReference type="PANTHER" id="PTHR40026:SF1">
    <property type="entry name" value="PROTEIN VEG"/>
    <property type="match status" value="1"/>
</dbReference>
<dbReference type="Gene3D" id="2.30.30.100">
    <property type="match status" value="1"/>
</dbReference>
<dbReference type="InterPro" id="IPR009366">
    <property type="entry name" value="Protein_Veg"/>
</dbReference>
<comment type="caution">
    <text evidence="1">The sequence shown here is derived from an EMBL/GenBank/DDBJ whole genome shotgun (WGS) entry which is preliminary data.</text>
</comment>
<dbReference type="GO" id="GO:0006355">
    <property type="term" value="P:regulation of DNA-templated transcription"/>
    <property type="evidence" value="ECO:0007669"/>
    <property type="project" value="InterPro"/>
</dbReference>
<reference evidence="1" key="1">
    <citation type="submission" date="2022-12" db="EMBL/GenBank/DDBJ databases">
        <title>Description and comparative metabolic analysis of Aerococcus sp. nov., isolated from the feces of a pig.</title>
        <authorList>
            <person name="Chang Y.-H."/>
        </authorList>
    </citation>
    <scope>NUCLEOTIDE SEQUENCE</scope>
    <source>
        <strain evidence="1">YH-aer222</strain>
    </source>
</reference>
<evidence type="ECO:0000313" key="2">
    <source>
        <dbReference type="Proteomes" id="UP001146670"/>
    </source>
</evidence>
<accession>A0A9X3FUS4</accession>
<organism evidence="1 2">
    <name type="scientific">Aerococcus kribbianus</name>
    <dbReference type="NCBI Taxonomy" id="2999064"/>
    <lineage>
        <taxon>Bacteria</taxon>
        <taxon>Bacillati</taxon>
        <taxon>Bacillota</taxon>
        <taxon>Bacilli</taxon>
        <taxon>Lactobacillales</taxon>
        <taxon>Aerococcaceae</taxon>
        <taxon>Aerococcus</taxon>
    </lineage>
</organism>
<proteinExistence type="predicted"/>
<name>A0A9X3FUS4_9LACT</name>
<evidence type="ECO:0000313" key="1">
    <source>
        <dbReference type="EMBL" id="MCZ0725599.1"/>
    </source>
</evidence>
<dbReference type="PIRSF" id="PIRSF037257">
    <property type="entry name" value="DUF1021"/>
    <property type="match status" value="1"/>
</dbReference>
<sequence length="77" mass="8885">MPTSLAEIKNHLDNKIGERVQLTQQVGRKRVVTRQGVLSETFPAVFVIELDQDENHFERMCYSYTDVLTEAVAIEFE</sequence>
<gene>
    <name evidence="1" type="ORF">OW157_03325</name>
</gene>
<dbReference type="PANTHER" id="PTHR40026">
    <property type="entry name" value="PROTEIN VEG"/>
    <property type="match status" value="1"/>
</dbReference>
<dbReference type="EMBL" id="JAPRFR010000001">
    <property type="protein sequence ID" value="MCZ0725599.1"/>
    <property type="molecule type" value="Genomic_DNA"/>
</dbReference>
<protein>
    <submittedName>
        <fullName evidence="1">Veg family protein</fullName>
    </submittedName>
</protein>